<evidence type="ECO:0000313" key="4">
    <source>
        <dbReference type="Proteomes" id="UP000602395"/>
    </source>
</evidence>
<feature type="transmembrane region" description="Helical" evidence="1">
    <location>
        <begin position="98"/>
        <end position="114"/>
    </location>
</feature>
<keyword evidence="1" id="KW-1133">Transmembrane helix</keyword>
<dbReference type="RefSeq" id="WP_190268693.1">
    <property type="nucleotide sequence ID" value="NZ_BAABAD010000005.1"/>
</dbReference>
<keyword evidence="1" id="KW-0472">Membrane</keyword>
<keyword evidence="4" id="KW-1185">Reference proteome</keyword>
<dbReference type="EMBL" id="JACWMS010000006">
    <property type="protein sequence ID" value="MBD1322334.1"/>
    <property type="molecule type" value="Genomic_DNA"/>
</dbReference>
<feature type="domain" description="DUF7144" evidence="2">
    <location>
        <begin position="29"/>
        <end position="140"/>
    </location>
</feature>
<evidence type="ECO:0000259" key="2">
    <source>
        <dbReference type="Pfam" id="PF23636"/>
    </source>
</evidence>
<gene>
    <name evidence="3" type="ORF">IDF66_22365</name>
</gene>
<reference evidence="3 4" key="1">
    <citation type="submission" date="2020-09" db="EMBL/GenBank/DDBJ databases">
        <title>Novel species in genus Gordonia.</title>
        <authorList>
            <person name="Zhang G."/>
        </authorList>
    </citation>
    <scope>NUCLEOTIDE SEQUENCE [LARGE SCALE GENOMIC DNA]</scope>
    <source>
        <strain evidence="3 4">ON-33</strain>
    </source>
</reference>
<sequence>MTAERTDVTTPDRDADYGAKTGFAFGISIVAAALIFVASLVAIFQGISALAKDDLFVLGNEYAYKFDLTTWGWIHVVIGVLGVLVAGGLAVGADWARVAAVVIASVSIIAQFLWLPYYPLWAILIIALDLIVIWAVATWKPAEGY</sequence>
<feature type="transmembrane region" description="Helical" evidence="1">
    <location>
        <begin position="120"/>
        <end position="139"/>
    </location>
</feature>
<organism evidence="3 4">
    <name type="scientific">Gordonia hankookensis</name>
    <dbReference type="NCBI Taxonomy" id="589403"/>
    <lineage>
        <taxon>Bacteria</taxon>
        <taxon>Bacillati</taxon>
        <taxon>Actinomycetota</taxon>
        <taxon>Actinomycetes</taxon>
        <taxon>Mycobacteriales</taxon>
        <taxon>Gordoniaceae</taxon>
        <taxon>Gordonia</taxon>
    </lineage>
</organism>
<evidence type="ECO:0000313" key="3">
    <source>
        <dbReference type="EMBL" id="MBD1322334.1"/>
    </source>
</evidence>
<dbReference type="Pfam" id="PF23636">
    <property type="entry name" value="DUF7144"/>
    <property type="match status" value="1"/>
</dbReference>
<feature type="transmembrane region" description="Helical" evidence="1">
    <location>
        <begin position="23"/>
        <end position="51"/>
    </location>
</feature>
<accession>A0ABR7WKN0</accession>
<keyword evidence="1" id="KW-0812">Transmembrane</keyword>
<evidence type="ECO:0000256" key="1">
    <source>
        <dbReference type="SAM" id="Phobius"/>
    </source>
</evidence>
<dbReference type="Proteomes" id="UP000602395">
    <property type="component" value="Unassembled WGS sequence"/>
</dbReference>
<dbReference type="InterPro" id="IPR055568">
    <property type="entry name" value="DUF7144"/>
</dbReference>
<name>A0ABR7WKN0_9ACTN</name>
<feature type="transmembrane region" description="Helical" evidence="1">
    <location>
        <begin position="71"/>
        <end position="91"/>
    </location>
</feature>
<proteinExistence type="predicted"/>
<protein>
    <recommendedName>
        <fullName evidence="2">DUF7144 domain-containing protein</fullName>
    </recommendedName>
</protein>
<comment type="caution">
    <text evidence="3">The sequence shown here is derived from an EMBL/GenBank/DDBJ whole genome shotgun (WGS) entry which is preliminary data.</text>
</comment>